<keyword evidence="6" id="KW-0677">Repeat</keyword>
<evidence type="ECO:0000259" key="15">
    <source>
        <dbReference type="PROSITE" id="PS50929"/>
    </source>
</evidence>
<feature type="compositionally biased region" description="Polar residues" evidence="12">
    <location>
        <begin position="56"/>
        <end position="67"/>
    </location>
</feature>
<feature type="compositionally biased region" description="Low complexity" evidence="12">
    <location>
        <begin position="85"/>
        <end position="94"/>
    </location>
</feature>
<feature type="transmembrane region" description="Helical" evidence="13">
    <location>
        <begin position="940"/>
        <end position="958"/>
    </location>
</feature>
<evidence type="ECO:0000256" key="7">
    <source>
        <dbReference type="ARBA" id="ARBA00022741"/>
    </source>
</evidence>
<feature type="transmembrane region" description="Helical" evidence="13">
    <location>
        <begin position="793"/>
        <end position="826"/>
    </location>
</feature>
<feature type="transmembrane region" description="Helical" evidence="13">
    <location>
        <begin position="368"/>
        <end position="391"/>
    </location>
</feature>
<dbReference type="CDD" id="cd18578">
    <property type="entry name" value="ABC_6TM_Pgp_ABCB1_D2_like"/>
    <property type="match status" value="1"/>
</dbReference>
<sequence>MAKTVVDDSVTAERPFSRESVNPWSTSATLPVPTEEEPDHLSPEDREIKGSKAEKTSPTPWDTSATLPVSEEPEDDEAPPDHEAAAAAAAAGTPKPKPAPKTNKKKGFTTAQHKTAFLHFVRIFSYSTFNDKLLLFAACIASICTGVTMPLMNIVFGQLVAAFGSLYNPYTYTSHTKADFIHTINQNVLYMVYLFAGRLVLDYVAMLGFRMVSLRISAAMRLAYMKALFAQPLSTLDVLPPGQTASIITITANVLQIGISEKFSTFIQSSTLVIAAMVIAFIYSAILTLVTCSGLVFIATFYFGTVTYLVKGMKQVEHADRMSSSVASEAFGSIRMLAACGAEPIVSNRFAGWVKESRRRGLRLSPLVALQGSPVFFAIHATFALAFWYAIKMYLHLEMKGGVKEIIIVLMSIMMITLNIGSIATPLSAAAQAAGSASIFFTVIDAPRPKTEGVTEPDVSSQEDIVLENVNFAYPIRPDVKVLSDLSLRFPAGKLTAIVGPSGSGKSTIVGLIERWYELDGNTTDNLLTLLFRTGTIKTCGTNLHDIDLKWWRRQIGLVQQEPFLFNDTIFKNVEYGLIGTEWENEPEERKKELVEQACQEAFADEFITRLPEGYETLVGDSGIKLSGGQRQRLAIARSIIKHPKILILDEATSAIDVRGEKIVQAALDKVSQGRTTITIAHRLSTIMKADNIVVLKKGKVVQQGTHDELLADSQGAYWALANAQHLSLGDEDEDSAEWIDFERPSLDTTTNVEKFSVDIPPVTSSEEPEFKKKGFLGSFGLLFWEQRQHWPWYLLLLLGSIGAGAAFPLQAFIFAHLISVFSYWGSYLQKETDWWCLMFAILAVGVGVSHFMIGWASNTIAFNITTTYRQEYFRNILMKPISYYDDEKNSVGALTARIATDPTQLQQLLGINMAFVFISVLNVVGCISMSFYFGWKLTLLTVVSSVPIILAAGFFRIRYETEFEKMNWTVFSESAKFATESITAIRTVTSLTLESEICERYESLLNEHISKAFHKARFSTLVFAMSDSVSLLCMAFVMWYGGGLLASYQYVSFNYLVVYLAVIQGSVSAGQWLSYGPNIAQASAAANRIRGMRLRGDAERELTAIDFSDQDEDEKGARGVKIELKNIWFQYPTRDVPVLTGVSMTIEKGQFAAIVGPSGCGKTSVISLLERFYRPQSGKILFRGMDINDLSLSDYRKSLSLVAQEPSLFDGTLRENILLGVDQDATEDETLYQACRNAEIHDFISSLPDGYDTEVGTKGVALSGGQKQRIAIARALIRNPRVLLLDEATSNLDSETEKSVQAVFEKTGKGRTMVVVAHRLATVQNADVIFVIGDGKVVEQGNHSMLLRKKGLYYQMCQSQALDR</sequence>
<keyword evidence="11" id="KW-0325">Glycoprotein</keyword>
<dbReference type="InterPro" id="IPR003439">
    <property type="entry name" value="ABC_transporter-like_ATP-bd"/>
</dbReference>
<dbReference type="InterPro" id="IPR027417">
    <property type="entry name" value="P-loop_NTPase"/>
</dbReference>
<keyword evidence="5 13" id="KW-0812">Transmembrane</keyword>
<evidence type="ECO:0000256" key="1">
    <source>
        <dbReference type="ARBA" id="ARBA00004141"/>
    </source>
</evidence>
<dbReference type="PROSITE" id="PS50893">
    <property type="entry name" value="ABC_TRANSPORTER_2"/>
    <property type="match status" value="2"/>
</dbReference>
<feature type="compositionally biased region" description="Polar residues" evidence="12">
    <location>
        <begin position="19"/>
        <end position="29"/>
    </location>
</feature>
<dbReference type="Gene3D" id="3.40.50.300">
    <property type="entry name" value="P-loop containing nucleotide triphosphate hydrolases"/>
    <property type="match status" value="2"/>
</dbReference>
<feature type="domain" description="ABC transmembrane type-1" evidence="15">
    <location>
        <begin position="136"/>
        <end position="432"/>
    </location>
</feature>
<dbReference type="PROSITE" id="PS00211">
    <property type="entry name" value="ABC_TRANSPORTER_1"/>
    <property type="match status" value="2"/>
</dbReference>
<accession>A0A559MMH6</accession>
<comment type="subcellular location">
    <subcellularLocation>
        <location evidence="2">Endomembrane system</location>
    </subcellularLocation>
    <subcellularLocation>
        <location evidence="1">Membrane</location>
        <topology evidence="1">Multi-pass membrane protein</topology>
    </subcellularLocation>
</comment>
<feature type="domain" description="ABC transporter" evidence="14">
    <location>
        <begin position="1123"/>
        <end position="1360"/>
    </location>
</feature>
<feature type="region of interest" description="Disordered" evidence="12">
    <location>
        <begin position="1"/>
        <end position="106"/>
    </location>
</feature>
<keyword evidence="10 13" id="KW-0472">Membrane</keyword>
<dbReference type="Pfam" id="PF00005">
    <property type="entry name" value="ABC_tran"/>
    <property type="match status" value="2"/>
</dbReference>
<dbReference type="Gene3D" id="1.20.1560.10">
    <property type="entry name" value="ABC transporter type 1, transmembrane domain"/>
    <property type="match status" value="1"/>
</dbReference>
<dbReference type="PANTHER" id="PTHR43394:SF11">
    <property type="entry name" value="ATP-BINDING CASSETTE TRANSPORTER"/>
    <property type="match status" value="1"/>
</dbReference>
<comment type="caution">
    <text evidence="16">The sequence shown here is derived from an EMBL/GenBank/DDBJ whole genome shotgun (WGS) entry which is preliminary data.</text>
</comment>
<dbReference type="InterPro" id="IPR036640">
    <property type="entry name" value="ABC1_TM_sf"/>
</dbReference>
<dbReference type="EMBL" id="QGML01000036">
    <property type="protein sequence ID" value="TVY94158.1"/>
    <property type="molecule type" value="Genomic_DNA"/>
</dbReference>
<dbReference type="GO" id="GO:0005743">
    <property type="term" value="C:mitochondrial inner membrane"/>
    <property type="evidence" value="ECO:0007669"/>
    <property type="project" value="TreeGrafter"/>
</dbReference>
<dbReference type="GO" id="GO:0005524">
    <property type="term" value="F:ATP binding"/>
    <property type="evidence" value="ECO:0007669"/>
    <property type="project" value="UniProtKB-KW"/>
</dbReference>
<dbReference type="InterPro" id="IPR017871">
    <property type="entry name" value="ABC_transporter-like_CS"/>
</dbReference>
<organism evidence="16 17">
    <name type="scientific">Lachnellula willkommii</name>
    <dbReference type="NCBI Taxonomy" id="215461"/>
    <lineage>
        <taxon>Eukaryota</taxon>
        <taxon>Fungi</taxon>
        <taxon>Dikarya</taxon>
        <taxon>Ascomycota</taxon>
        <taxon>Pezizomycotina</taxon>
        <taxon>Leotiomycetes</taxon>
        <taxon>Helotiales</taxon>
        <taxon>Lachnaceae</taxon>
        <taxon>Lachnellula</taxon>
    </lineage>
</organism>
<protein>
    <submittedName>
        <fullName evidence="16">ABC transporter</fullName>
    </submittedName>
</protein>
<dbReference type="GO" id="GO:0015421">
    <property type="term" value="F:ABC-type oligopeptide transporter activity"/>
    <property type="evidence" value="ECO:0007669"/>
    <property type="project" value="TreeGrafter"/>
</dbReference>
<evidence type="ECO:0000313" key="16">
    <source>
        <dbReference type="EMBL" id="TVY94158.1"/>
    </source>
</evidence>
<feature type="transmembrane region" description="Helical" evidence="13">
    <location>
        <begin position="272"/>
        <end position="303"/>
    </location>
</feature>
<dbReference type="Proteomes" id="UP000315522">
    <property type="component" value="Unassembled WGS sequence"/>
</dbReference>
<evidence type="ECO:0000256" key="9">
    <source>
        <dbReference type="ARBA" id="ARBA00022989"/>
    </source>
</evidence>
<feature type="transmembrane region" description="Helical" evidence="13">
    <location>
        <begin position="838"/>
        <end position="865"/>
    </location>
</feature>
<evidence type="ECO:0000256" key="5">
    <source>
        <dbReference type="ARBA" id="ARBA00022692"/>
    </source>
</evidence>
<keyword evidence="9 13" id="KW-1133">Transmembrane helix</keyword>
<evidence type="ECO:0000256" key="6">
    <source>
        <dbReference type="ARBA" id="ARBA00022737"/>
    </source>
</evidence>
<dbReference type="SUPFAM" id="SSF90123">
    <property type="entry name" value="ABC transporter transmembrane region"/>
    <property type="match status" value="2"/>
</dbReference>
<dbReference type="FunFam" id="3.40.50.300:FF:000913">
    <property type="entry name" value="ABC multidrug transporter SitT"/>
    <property type="match status" value="1"/>
</dbReference>
<evidence type="ECO:0000256" key="12">
    <source>
        <dbReference type="SAM" id="MobiDB-lite"/>
    </source>
</evidence>
<dbReference type="PROSITE" id="PS50929">
    <property type="entry name" value="ABC_TM1F"/>
    <property type="match status" value="2"/>
</dbReference>
<dbReference type="FunFam" id="1.20.1560.10:FF:000057">
    <property type="entry name" value="ABC multidrug transporter SitT"/>
    <property type="match status" value="1"/>
</dbReference>
<reference evidence="16 17" key="1">
    <citation type="submission" date="2018-05" db="EMBL/GenBank/DDBJ databases">
        <title>Genome sequencing and assembly of the regulated plant pathogen Lachnellula willkommii and related sister species for the development of diagnostic species identification markers.</title>
        <authorList>
            <person name="Giroux E."/>
            <person name="Bilodeau G."/>
        </authorList>
    </citation>
    <scope>NUCLEOTIDE SEQUENCE [LARGE SCALE GENOMIC DNA]</scope>
    <source>
        <strain evidence="16 17">CBS 172.35</strain>
    </source>
</reference>
<dbReference type="FunFam" id="3.40.50.300:FF:001530">
    <property type="entry name" value="ABC multidrug transporter (Eurofung)"/>
    <property type="match status" value="1"/>
</dbReference>
<dbReference type="InterPro" id="IPR003593">
    <property type="entry name" value="AAA+_ATPase"/>
</dbReference>
<dbReference type="CDD" id="cd18577">
    <property type="entry name" value="ABC_6TM_Pgp_ABCB1_D1_like"/>
    <property type="match status" value="1"/>
</dbReference>
<feature type="transmembrane region" description="Helical" evidence="13">
    <location>
        <begin position="133"/>
        <end position="156"/>
    </location>
</feature>
<keyword evidence="17" id="KW-1185">Reference proteome</keyword>
<keyword evidence="4" id="KW-0813">Transport</keyword>
<evidence type="ECO:0000256" key="11">
    <source>
        <dbReference type="ARBA" id="ARBA00023180"/>
    </source>
</evidence>
<comment type="similarity">
    <text evidence="3">Belongs to the ABC transporter superfamily. ABCB family. Multidrug resistance exporter (TC 3.A.1.201) subfamily.</text>
</comment>
<evidence type="ECO:0000256" key="13">
    <source>
        <dbReference type="SAM" id="Phobius"/>
    </source>
</evidence>
<keyword evidence="7" id="KW-0547">Nucleotide-binding</keyword>
<feature type="domain" description="ABC transmembrane type-1" evidence="15">
    <location>
        <begin position="795"/>
        <end position="1082"/>
    </location>
</feature>
<dbReference type="SMART" id="SM00382">
    <property type="entry name" value="AAA"/>
    <property type="match status" value="2"/>
</dbReference>
<dbReference type="GO" id="GO:0016887">
    <property type="term" value="F:ATP hydrolysis activity"/>
    <property type="evidence" value="ECO:0007669"/>
    <property type="project" value="InterPro"/>
</dbReference>
<dbReference type="GO" id="GO:0012505">
    <property type="term" value="C:endomembrane system"/>
    <property type="evidence" value="ECO:0007669"/>
    <property type="project" value="UniProtKB-SubCell"/>
</dbReference>
<feature type="transmembrane region" description="Helical" evidence="13">
    <location>
        <begin position="403"/>
        <end position="421"/>
    </location>
</feature>
<dbReference type="CDD" id="cd03249">
    <property type="entry name" value="ABC_MTABC3_MDL1_MDL2"/>
    <property type="match status" value="1"/>
</dbReference>
<evidence type="ECO:0000256" key="8">
    <source>
        <dbReference type="ARBA" id="ARBA00022840"/>
    </source>
</evidence>
<name>A0A559MMH6_9HELO</name>
<feature type="transmembrane region" description="Helical" evidence="13">
    <location>
        <begin position="1019"/>
        <end position="1042"/>
    </location>
</feature>
<proteinExistence type="inferred from homology"/>
<dbReference type="InterPro" id="IPR039421">
    <property type="entry name" value="Type_1_exporter"/>
</dbReference>
<evidence type="ECO:0000256" key="3">
    <source>
        <dbReference type="ARBA" id="ARBA00007577"/>
    </source>
</evidence>
<evidence type="ECO:0000256" key="2">
    <source>
        <dbReference type="ARBA" id="ARBA00004308"/>
    </source>
</evidence>
<keyword evidence="8" id="KW-0067">ATP-binding</keyword>
<evidence type="ECO:0000256" key="10">
    <source>
        <dbReference type="ARBA" id="ARBA00023136"/>
    </source>
</evidence>
<dbReference type="PANTHER" id="PTHR43394">
    <property type="entry name" value="ATP-DEPENDENT PERMEASE MDL1, MITOCHONDRIAL"/>
    <property type="match status" value="1"/>
</dbReference>
<feature type="transmembrane region" description="Helical" evidence="13">
    <location>
        <begin position="915"/>
        <end position="934"/>
    </location>
</feature>
<feature type="compositionally biased region" description="Basic and acidic residues" evidence="12">
    <location>
        <begin position="39"/>
        <end position="55"/>
    </location>
</feature>
<feature type="domain" description="ABC transporter" evidence="14">
    <location>
        <begin position="465"/>
        <end position="723"/>
    </location>
</feature>
<gene>
    <name evidence="16" type="primary">BEA3_1</name>
    <name evidence="16" type="ORF">LAWI1_G000470</name>
</gene>
<dbReference type="GO" id="GO:0090374">
    <property type="term" value="P:oligopeptide export from mitochondrion"/>
    <property type="evidence" value="ECO:0007669"/>
    <property type="project" value="TreeGrafter"/>
</dbReference>
<dbReference type="InterPro" id="IPR011527">
    <property type="entry name" value="ABC1_TM_dom"/>
</dbReference>
<evidence type="ECO:0000256" key="4">
    <source>
        <dbReference type="ARBA" id="ARBA00022448"/>
    </source>
</evidence>
<evidence type="ECO:0000259" key="14">
    <source>
        <dbReference type="PROSITE" id="PS50893"/>
    </source>
</evidence>
<dbReference type="SUPFAM" id="SSF52540">
    <property type="entry name" value="P-loop containing nucleoside triphosphate hydrolases"/>
    <property type="match status" value="2"/>
</dbReference>
<evidence type="ECO:0000313" key="17">
    <source>
        <dbReference type="Proteomes" id="UP000315522"/>
    </source>
</evidence>
<dbReference type="Pfam" id="PF00664">
    <property type="entry name" value="ABC_membrane"/>
    <property type="match status" value="2"/>
</dbReference>
<feature type="transmembrane region" description="Helical" evidence="13">
    <location>
        <begin position="190"/>
        <end position="212"/>
    </location>
</feature>